<feature type="transmembrane region" description="Helical" evidence="10">
    <location>
        <begin position="123"/>
        <end position="143"/>
    </location>
</feature>
<evidence type="ECO:0000256" key="1">
    <source>
        <dbReference type="ARBA" id="ARBA00004651"/>
    </source>
</evidence>
<feature type="transmembrane region" description="Helical" evidence="10">
    <location>
        <begin position="187"/>
        <end position="215"/>
    </location>
</feature>
<dbReference type="Proteomes" id="UP000030765">
    <property type="component" value="Unassembled WGS sequence"/>
</dbReference>
<evidence type="ECO:0000313" key="12">
    <source>
        <dbReference type="EnsemblMetazoa" id="ASIC022020-PA"/>
    </source>
</evidence>
<evidence type="ECO:0000313" key="13">
    <source>
        <dbReference type="Proteomes" id="UP000030765"/>
    </source>
</evidence>
<dbReference type="GO" id="GO:0005886">
    <property type="term" value="C:plasma membrane"/>
    <property type="evidence" value="ECO:0007669"/>
    <property type="project" value="UniProtKB-SubCell"/>
</dbReference>
<organism evidence="11">
    <name type="scientific">Anopheles sinensis</name>
    <name type="common">Mosquito</name>
    <dbReference type="NCBI Taxonomy" id="74873"/>
    <lineage>
        <taxon>Eukaryota</taxon>
        <taxon>Metazoa</taxon>
        <taxon>Ecdysozoa</taxon>
        <taxon>Arthropoda</taxon>
        <taxon>Hexapoda</taxon>
        <taxon>Insecta</taxon>
        <taxon>Pterygota</taxon>
        <taxon>Neoptera</taxon>
        <taxon>Endopterygota</taxon>
        <taxon>Diptera</taxon>
        <taxon>Nematocera</taxon>
        <taxon>Culicoidea</taxon>
        <taxon>Culicidae</taxon>
        <taxon>Anophelinae</taxon>
        <taxon>Anopheles</taxon>
    </lineage>
</organism>
<dbReference type="GO" id="GO:0004984">
    <property type="term" value="F:olfactory receptor activity"/>
    <property type="evidence" value="ECO:0007669"/>
    <property type="project" value="InterPro"/>
</dbReference>
<evidence type="ECO:0000256" key="6">
    <source>
        <dbReference type="ARBA" id="ARBA00022989"/>
    </source>
</evidence>
<accession>A0A084WU91</accession>
<dbReference type="VEuPathDB" id="VectorBase:ASIS021097"/>
<dbReference type="AlphaFoldDB" id="A0A084WU91"/>
<dbReference type="STRING" id="74873.A0A084WU91"/>
<keyword evidence="13" id="KW-1185">Reference proteome</keyword>
<evidence type="ECO:0000256" key="3">
    <source>
        <dbReference type="ARBA" id="ARBA00022606"/>
    </source>
</evidence>
<evidence type="ECO:0000256" key="9">
    <source>
        <dbReference type="ARBA" id="ARBA00023224"/>
    </source>
</evidence>
<proteinExistence type="predicted"/>
<sequence length="374" mass="43686">MATVESYRNLVKLLCISSKIVGVEVWTAPGRFRPASYYLSFHVIVYFVSTIYTLAKYSNDPLHMMKILITLGTAVVLYMKFFIVILRSFEYKSFADLIEEELLKPFENGNAEEVAVLERTGRILWVIGRLMFMCFACSGVFFGIYTVYEYYVNGALVPLFLYELPYYDWSTTGGYVTNMLFQVNLYAIGVIGASFIEFLFIMFALYTLAYVDIFLVHLRELRSLLDDVEFVKKNNGSEIRQKWMECILNHQQALRFLDSIEDLFKLMFLGQVWNGVISLCIGMLLILMTDWYAAYFFVLVIFLDFSFYFLIGHYVELKVDEMYDTINSVPWYKFPIINQKEFIFLLGRQQRPMIMTVYGFAPLNFATYTNLGNN</sequence>
<evidence type="ECO:0000256" key="4">
    <source>
        <dbReference type="ARBA" id="ARBA00022692"/>
    </source>
</evidence>
<reference evidence="12" key="2">
    <citation type="submission" date="2020-05" db="UniProtKB">
        <authorList>
            <consortium name="EnsemblMetazoa"/>
        </authorList>
    </citation>
    <scope>IDENTIFICATION</scope>
</reference>
<evidence type="ECO:0000256" key="7">
    <source>
        <dbReference type="ARBA" id="ARBA00023136"/>
    </source>
</evidence>
<keyword evidence="8" id="KW-0675">Receptor</keyword>
<dbReference type="OMA" id="KWMECIL"/>
<evidence type="ECO:0000256" key="2">
    <source>
        <dbReference type="ARBA" id="ARBA00022475"/>
    </source>
</evidence>
<dbReference type="EMBL" id="KE525421">
    <property type="protein sequence ID" value="KFB53785.1"/>
    <property type="molecule type" value="Genomic_DNA"/>
</dbReference>
<feature type="transmembrane region" description="Helical" evidence="10">
    <location>
        <begin position="292"/>
        <end position="311"/>
    </location>
</feature>
<feature type="transmembrane region" description="Helical" evidence="10">
    <location>
        <begin position="67"/>
        <end position="86"/>
    </location>
</feature>
<feature type="transmembrane region" description="Helical" evidence="10">
    <location>
        <begin position="35"/>
        <end position="55"/>
    </location>
</feature>
<dbReference type="PANTHER" id="PTHR21137">
    <property type="entry name" value="ODORANT RECEPTOR"/>
    <property type="match status" value="1"/>
</dbReference>
<dbReference type="VEuPathDB" id="VectorBase:ASIC022020"/>
<feature type="transmembrane region" description="Helical" evidence="10">
    <location>
        <begin position="263"/>
        <end position="286"/>
    </location>
</feature>
<name>A0A084WU91_ANOSI</name>
<evidence type="ECO:0000256" key="5">
    <source>
        <dbReference type="ARBA" id="ARBA00022725"/>
    </source>
</evidence>
<keyword evidence="6 10" id="KW-1133">Transmembrane helix</keyword>
<dbReference type="GO" id="GO:0005549">
    <property type="term" value="F:odorant binding"/>
    <property type="evidence" value="ECO:0007669"/>
    <property type="project" value="InterPro"/>
</dbReference>
<dbReference type="Pfam" id="PF02949">
    <property type="entry name" value="7tm_6"/>
    <property type="match status" value="1"/>
</dbReference>
<reference evidence="11 13" key="1">
    <citation type="journal article" date="2014" name="BMC Genomics">
        <title>Genome sequence of Anopheles sinensis provides insight into genetics basis of mosquito competence for malaria parasites.</title>
        <authorList>
            <person name="Zhou D."/>
            <person name="Zhang D."/>
            <person name="Ding G."/>
            <person name="Shi L."/>
            <person name="Hou Q."/>
            <person name="Ye Y."/>
            <person name="Xu Y."/>
            <person name="Zhou H."/>
            <person name="Xiong C."/>
            <person name="Li S."/>
            <person name="Yu J."/>
            <person name="Hong S."/>
            <person name="Yu X."/>
            <person name="Zou P."/>
            <person name="Chen C."/>
            <person name="Chang X."/>
            <person name="Wang W."/>
            <person name="Lv Y."/>
            <person name="Sun Y."/>
            <person name="Ma L."/>
            <person name="Shen B."/>
            <person name="Zhu C."/>
        </authorList>
    </citation>
    <scope>NUCLEOTIDE SEQUENCE [LARGE SCALE GENOMIC DNA]</scope>
</reference>
<keyword evidence="4 10" id="KW-0812">Transmembrane</keyword>
<dbReference type="PANTHER" id="PTHR21137:SF35">
    <property type="entry name" value="ODORANT RECEPTOR 19A-RELATED"/>
    <property type="match status" value="1"/>
</dbReference>
<evidence type="ECO:0000256" key="10">
    <source>
        <dbReference type="SAM" id="Phobius"/>
    </source>
</evidence>
<evidence type="ECO:0000256" key="8">
    <source>
        <dbReference type="ARBA" id="ARBA00023170"/>
    </source>
</evidence>
<dbReference type="EMBL" id="ATLV01027016">
    <property type="status" value="NOT_ANNOTATED_CDS"/>
    <property type="molecule type" value="Genomic_DNA"/>
</dbReference>
<keyword evidence="5" id="KW-0552">Olfaction</keyword>
<dbReference type="InterPro" id="IPR004117">
    <property type="entry name" value="7tm6_olfct_rcpt"/>
</dbReference>
<keyword evidence="3" id="KW-0716">Sensory transduction</keyword>
<evidence type="ECO:0000313" key="11">
    <source>
        <dbReference type="EMBL" id="KFB53785.1"/>
    </source>
</evidence>
<gene>
    <name evidence="11" type="ORF">ZHAS_00022020</name>
</gene>
<dbReference type="GO" id="GO:0007165">
    <property type="term" value="P:signal transduction"/>
    <property type="evidence" value="ECO:0007669"/>
    <property type="project" value="UniProtKB-KW"/>
</dbReference>
<dbReference type="EnsemblMetazoa" id="ASIC022020-RA">
    <property type="protein sequence ID" value="ASIC022020-PA"/>
    <property type="gene ID" value="ASIC022020"/>
</dbReference>
<dbReference type="OrthoDB" id="6765072at2759"/>
<comment type="subcellular location">
    <subcellularLocation>
        <location evidence="1">Cell membrane</location>
        <topology evidence="1">Multi-pass membrane protein</topology>
    </subcellularLocation>
</comment>
<keyword evidence="9" id="KW-0807">Transducer</keyword>
<keyword evidence="7 10" id="KW-0472">Membrane</keyword>
<keyword evidence="2" id="KW-1003">Cell membrane</keyword>
<protein>
    <submittedName>
        <fullName evidence="11">AGAP009706-PA-like protein</fullName>
    </submittedName>
</protein>